<dbReference type="EMBL" id="CP000821">
    <property type="protein sequence ID" value="ABV38896.1"/>
    <property type="molecule type" value="Genomic_DNA"/>
</dbReference>
<keyword evidence="3" id="KW-1185">Reference proteome</keyword>
<gene>
    <name evidence="2" type="ordered locus">Ssed_4292</name>
</gene>
<dbReference type="Proteomes" id="UP000002015">
    <property type="component" value="Chromosome"/>
</dbReference>
<name>A8G1C3_SHESH</name>
<keyword evidence="1" id="KW-1133">Transmembrane helix</keyword>
<keyword evidence="1" id="KW-0812">Transmembrane</keyword>
<evidence type="ECO:0000313" key="3">
    <source>
        <dbReference type="Proteomes" id="UP000002015"/>
    </source>
</evidence>
<reference evidence="2 3" key="1">
    <citation type="submission" date="2007-08" db="EMBL/GenBank/DDBJ databases">
        <title>Complete sequence of Shewanella sediminis HAW-EB3.</title>
        <authorList>
            <consortium name="US DOE Joint Genome Institute"/>
            <person name="Copeland A."/>
            <person name="Lucas S."/>
            <person name="Lapidus A."/>
            <person name="Barry K."/>
            <person name="Glavina del Rio T."/>
            <person name="Dalin E."/>
            <person name="Tice H."/>
            <person name="Pitluck S."/>
            <person name="Chertkov O."/>
            <person name="Brettin T."/>
            <person name="Bruce D."/>
            <person name="Detter J.C."/>
            <person name="Han C."/>
            <person name="Schmutz J."/>
            <person name="Larimer F."/>
            <person name="Land M."/>
            <person name="Hauser L."/>
            <person name="Kyrpides N."/>
            <person name="Kim E."/>
            <person name="Zhao J.-S."/>
            <person name="Richardson P."/>
        </authorList>
    </citation>
    <scope>NUCLEOTIDE SEQUENCE [LARGE SCALE GENOMIC DNA]</scope>
    <source>
        <strain evidence="2 3">HAW-EB3</strain>
    </source>
</reference>
<organism evidence="2 3">
    <name type="scientific">Shewanella sediminis (strain HAW-EB3)</name>
    <dbReference type="NCBI Taxonomy" id="425104"/>
    <lineage>
        <taxon>Bacteria</taxon>
        <taxon>Pseudomonadati</taxon>
        <taxon>Pseudomonadota</taxon>
        <taxon>Gammaproteobacteria</taxon>
        <taxon>Alteromonadales</taxon>
        <taxon>Shewanellaceae</taxon>
        <taxon>Shewanella</taxon>
    </lineage>
</organism>
<dbReference type="eggNOG" id="COG2984">
    <property type="taxonomic scope" value="Bacteria"/>
</dbReference>
<dbReference type="AlphaFoldDB" id="A8G1C3"/>
<sequence precursor="true">MPDFRYRNTWSITIESPLKTENMRYLLFLLIIMPLKLMAASVLIIESYHQEYEWDKNYNKGIVSILGNEHDYHHFYLDTKRLPQPLFIARAESAWEAFEKLKPDLVVLADDNAIKLLHKRFVNTEMPVVFLGLNTNPRTYNIHNQKNFTGVLERPLFKRSLLLANQLLIEKTDKRFMVLFDNSKTSIASLEQITPSLDSIKMGKVSLDFVLTSNFSAWKTCISEAKEKGYDAIFIGLYHTIRDSSGNHVSPEQVIAWTREHSPLPHFGFWEFTIGPDKNIGGYVLDAYLHGQHAGRLMKQILEGSSPDSLSLVFDRKGLYLFSKSGIERWELKVPDNISKNAKWID</sequence>
<feature type="transmembrane region" description="Helical" evidence="1">
    <location>
        <begin position="25"/>
        <end position="45"/>
    </location>
</feature>
<evidence type="ECO:0000313" key="2">
    <source>
        <dbReference type="EMBL" id="ABV38896.1"/>
    </source>
</evidence>
<dbReference type="HOGENOM" id="CLU_057483_0_0_6"/>
<dbReference type="InterPro" id="IPR007487">
    <property type="entry name" value="ABC_transpt-TYRBP-like"/>
</dbReference>
<proteinExistence type="predicted"/>
<keyword evidence="1" id="KW-0472">Membrane</keyword>
<dbReference type="STRING" id="425104.Ssed_4292"/>
<accession>A8G1C3</accession>
<dbReference type="PANTHER" id="PTHR35271:SF1">
    <property type="entry name" value="ABC TRANSPORTER, SUBSTRATE-BINDING LIPOPROTEIN"/>
    <property type="match status" value="1"/>
</dbReference>
<evidence type="ECO:0000256" key="1">
    <source>
        <dbReference type="SAM" id="Phobius"/>
    </source>
</evidence>
<dbReference type="PANTHER" id="PTHR35271">
    <property type="entry name" value="ABC TRANSPORTER, SUBSTRATE-BINDING LIPOPROTEIN-RELATED"/>
    <property type="match status" value="1"/>
</dbReference>
<dbReference type="Gene3D" id="3.40.50.2300">
    <property type="match status" value="2"/>
</dbReference>
<protein>
    <submittedName>
        <fullName evidence="2">Uncharacterized protein</fullName>
    </submittedName>
</protein>
<dbReference type="KEGG" id="sse:Ssed_4292"/>